<sequence length="1077" mass="113263">MADQGLSLLDDTPQATPLDLLINAISGSGQYSFTGDDGGGAGGNGNDATGAATGDAMAAYLEGEAASNAHAGPSSGARAVDLSRKRTLDGDDDPHSPRENKIARTLTSHFAASRPTTGISAAQRTFSTIEVWHPKTGQKSYGKERRILQPPPTLRVTGPLAPLLSTVTLSSHPNPDPPQGHITFSTQTHRLGEQQEPVPELYVRATKKAEREERRRRLREAAAKTGWGSTLPWERNRNNVRDRNELTDGIAFPGLWVGEETGKSKEFRLELSIGPPGLDNEVDHTANGLDTGETVVPQAETPLTSATQPIDEAALRRVLGATGMDPLMSLGEGDVPEPGVHDDGKGLVHHLAAAIDPVLEAESSTAIPPTPPMDEAAAVAVASTPPFVPKPWATFVSDPLTIVSKPSQKTAKARSMASCLSTTDAFALYVRVNAQTVRTKFMKLDDGDTDTPALAARPGKWSPFRFDVLYRAQPPEPEDKGQRTRFKLDLDRENGVITYGSIVQLVEVQSGVRSDPLRLVRVDKNEVVVDADRGHPVSELQRVGLVRVVDGVDDMEGGSRWYLSAPGAVAGAGEVNTTRARPGKQVKTDAEGSAAAVPETLGGLDSIDPALDEATDPKPDLIPEAESSTRPRKKKTKRHALARAAITEEEQGSTAAGLGWHRSRRREVEQTVTEGGVTSTRTATVETVDDWMCWVLTGVWCFSYSFFNGLGDTDPLPKAPIDPVPRLLVDPVFHMDTNSLDLTLSYFFMPDAEGHTLPQPLSVYLGPIGPLRATTWRSQAPKEKYYDPGALYPALPYTEGLGDNNLPIPDGRRVFSNYPNSVPHTIAMVELPPLDEILRVMNEYSSAQAAAVIDAEDPPPPTAPEPAEPGAEDNAWFGVMGSTGELTIQEALRNAGKQHSSEAHHHHDVAAALAGPVEADSTLGKVGDEFGIEQLGDNLIDPALDGPGGDAAAAAVTATDVADGADVTAAAAAAAAAAVLSDAQASGGGGGGANSIAVHRPDRAGKDSLAALPLLVVRPDGVGHSIGWSVVAARASAAGAGASGAGNGNGNGTAGASGAPWGLRVVQTSARGQSLAW</sequence>
<feature type="region of interest" description="Disordered" evidence="7">
    <location>
        <begin position="854"/>
        <end position="873"/>
    </location>
</feature>
<dbReference type="GO" id="GO:0001228">
    <property type="term" value="F:DNA-binding transcription activator activity, RNA polymerase II-specific"/>
    <property type="evidence" value="ECO:0007669"/>
    <property type="project" value="InterPro"/>
</dbReference>
<accession>A0A427XVK9</accession>
<evidence type="ECO:0000256" key="3">
    <source>
        <dbReference type="ARBA" id="ARBA00023015"/>
    </source>
</evidence>
<keyword evidence="5" id="KW-0804">Transcription</keyword>
<dbReference type="InterPro" id="IPR015351">
    <property type="entry name" value="RBP-J/Cbf11/Cbf12_DNA-bd"/>
</dbReference>
<feature type="region of interest" description="Disordered" evidence="7">
    <location>
        <begin position="578"/>
        <end position="638"/>
    </location>
</feature>
<dbReference type="InterPro" id="IPR040159">
    <property type="entry name" value="CLS_fam"/>
</dbReference>
<dbReference type="SMART" id="SM01267">
    <property type="entry name" value="LAG1_DNAbind"/>
    <property type="match status" value="1"/>
</dbReference>
<comment type="similarity">
    <text evidence="2">Belongs to the Su(H) family.</text>
</comment>
<dbReference type="OrthoDB" id="5600360at2759"/>
<feature type="domain" description="Beta-trefoil DNA-binding" evidence="9">
    <location>
        <begin position="418"/>
        <end position="694"/>
    </location>
</feature>
<dbReference type="Proteomes" id="UP000279236">
    <property type="component" value="Unassembled WGS sequence"/>
</dbReference>
<dbReference type="GO" id="GO:0005634">
    <property type="term" value="C:nucleus"/>
    <property type="evidence" value="ECO:0007669"/>
    <property type="project" value="UniProtKB-SubCell"/>
</dbReference>
<evidence type="ECO:0000256" key="1">
    <source>
        <dbReference type="ARBA" id="ARBA00004123"/>
    </source>
</evidence>
<organism evidence="10 11">
    <name type="scientific">Apiotrichum porosum</name>
    <dbReference type="NCBI Taxonomy" id="105984"/>
    <lineage>
        <taxon>Eukaryota</taxon>
        <taxon>Fungi</taxon>
        <taxon>Dikarya</taxon>
        <taxon>Basidiomycota</taxon>
        <taxon>Agaricomycotina</taxon>
        <taxon>Tremellomycetes</taxon>
        <taxon>Trichosporonales</taxon>
        <taxon>Trichosporonaceae</taxon>
        <taxon>Apiotrichum</taxon>
    </lineage>
</organism>
<keyword evidence="6" id="KW-0539">Nucleus</keyword>
<evidence type="ECO:0000256" key="5">
    <source>
        <dbReference type="ARBA" id="ARBA00023163"/>
    </source>
</evidence>
<evidence type="ECO:0000313" key="11">
    <source>
        <dbReference type="Proteomes" id="UP000279236"/>
    </source>
</evidence>
<proteinExistence type="inferred from homology"/>
<feature type="compositionally biased region" description="Basic and acidic residues" evidence="7">
    <location>
        <begin position="81"/>
        <end position="99"/>
    </location>
</feature>
<dbReference type="InterPro" id="IPR015350">
    <property type="entry name" value="Beta-trefoil_DNA-bd_dom"/>
</dbReference>
<dbReference type="EMBL" id="RSCE01000005">
    <property type="protein sequence ID" value="RSH82765.1"/>
    <property type="molecule type" value="Genomic_DNA"/>
</dbReference>
<dbReference type="Gene3D" id="2.80.10.50">
    <property type="match status" value="1"/>
</dbReference>
<feature type="compositionally biased region" description="Pro residues" evidence="7">
    <location>
        <begin position="858"/>
        <end position="867"/>
    </location>
</feature>
<dbReference type="GeneID" id="39592303"/>
<dbReference type="AlphaFoldDB" id="A0A427XVK9"/>
<name>A0A427XVK9_9TREE</name>
<dbReference type="Pfam" id="PF09270">
    <property type="entry name" value="BTD"/>
    <property type="match status" value="1"/>
</dbReference>
<feature type="domain" description="RBP-J/Cbf11/Cbf12 DNA binding" evidence="8">
    <location>
        <begin position="128"/>
        <end position="417"/>
    </location>
</feature>
<dbReference type="SMART" id="SM01268">
    <property type="entry name" value="BTD"/>
    <property type="match status" value="1"/>
</dbReference>
<keyword evidence="4" id="KW-0238">DNA-binding</keyword>
<comment type="subcellular location">
    <subcellularLocation>
        <location evidence="1">Nucleus</location>
    </subcellularLocation>
</comment>
<evidence type="ECO:0000259" key="8">
    <source>
        <dbReference type="SMART" id="SM01267"/>
    </source>
</evidence>
<evidence type="ECO:0000256" key="7">
    <source>
        <dbReference type="SAM" id="MobiDB-lite"/>
    </source>
</evidence>
<evidence type="ECO:0000256" key="4">
    <source>
        <dbReference type="ARBA" id="ARBA00023125"/>
    </source>
</evidence>
<keyword evidence="11" id="KW-1185">Reference proteome</keyword>
<dbReference type="SUPFAM" id="SSF110217">
    <property type="entry name" value="DNA-binding protein LAG-1 (CSL)"/>
    <property type="match status" value="1"/>
</dbReference>
<evidence type="ECO:0000259" key="9">
    <source>
        <dbReference type="SMART" id="SM01268"/>
    </source>
</evidence>
<dbReference type="STRING" id="105984.A0A427XVK9"/>
<evidence type="ECO:0000256" key="6">
    <source>
        <dbReference type="ARBA" id="ARBA00023242"/>
    </source>
</evidence>
<evidence type="ECO:0000256" key="2">
    <source>
        <dbReference type="ARBA" id="ARBA00009704"/>
    </source>
</evidence>
<protein>
    <submittedName>
        <fullName evidence="10">Uncharacterized protein</fullName>
    </submittedName>
</protein>
<dbReference type="InterPro" id="IPR008967">
    <property type="entry name" value="p53-like_TF_DNA-bd_sf"/>
</dbReference>
<reference evidence="10 11" key="1">
    <citation type="submission" date="2018-11" db="EMBL/GenBank/DDBJ databases">
        <title>Genome sequence of Apiotrichum porosum DSM 27194.</title>
        <authorList>
            <person name="Aliyu H."/>
            <person name="Gorte O."/>
            <person name="Ochsenreither K."/>
        </authorList>
    </citation>
    <scope>NUCLEOTIDE SEQUENCE [LARGE SCALE GENOMIC DNA]</scope>
    <source>
        <strain evidence="10 11">DSM 27194</strain>
    </source>
</reference>
<dbReference type="InterPro" id="IPR036358">
    <property type="entry name" value="BTD_sf"/>
</dbReference>
<dbReference type="SUPFAM" id="SSF49417">
    <property type="entry name" value="p53-like transcription factors"/>
    <property type="match status" value="1"/>
</dbReference>
<dbReference type="GO" id="GO:0000978">
    <property type="term" value="F:RNA polymerase II cis-regulatory region sequence-specific DNA binding"/>
    <property type="evidence" value="ECO:0007669"/>
    <property type="project" value="InterPro"/>
</dbReference>
<feature type="region of interest" description="Disordered" evidence="7">
    <location>
        <begin position="68"/>
        <end position="99"/>
    </location>
</feature>
<comment type="caution">
    <text evidence="10">The sequence shown here is derived from an EMBL/GenBank/DDBJ whole genome shotgun (WGS) entry which is preliminary data.</text>
</comment>
<keyword evidence="3" id="KW-0805">Transcription regulation</keyword>
<dbReference type="PANTHER" id="PTHR10665">
    <property type="entry name" value="RECOMBINING BINDING PROTEIN SUPPRESSOR OF HAIRLESS"/>
    <property type="match status" value="1"/>
</dbReference>
<dbReference type="Pfam" id="PF09271">
    <property type="entry name" value="LAG1-DNAbind"/>
    <property type="match status" value="1"/>
</dbReference>
<gene>
    <name evidence="10" type="ORF">EHS24_007760</name>
</gene>
<evidence type="ECO:0000313" key="10">
    <source>
        <dbReference type="EMBL" id="RSH82765.1"/>
    </source>
</evidence>
<dbReference type="RefSeq" id="XP_028476997.1">
    <property type="nucleotide sequence ID" value="XM_028623104.1"/>
</dbReference>